<keyword evidence="3" id="KW-1185">Reference proteome</keyword>
<accession>A0ABZ2LCK8</accession>
<gene>
    <name evidence="2" type="ORF">LVJ94_14840</name>
</gene>
<dbReference type="EMBL" id="CP089983">
    <property type="protein sequence ID" value="WXB08510.1"/>
    <property type="molecule type" value="Genomic_DNA"/>
</dbReference>
<proteinExistence type="predicted"/>
<feature type="compositionally biased region" description="Pro residues" evidence="1">
    <location>
        <begin position="1"/>
        <end position="15"/>
    </location>
</feature>
<protein>
    <recommendedName>
        <fullName evidence="4">GAF domain-containing protein</fullName>
    </recommendedName>
</protein>
<evidence type="ECO:0000313" key="2">
    <source>
        <dbReference type="EMBL" id="WXB08510.1"/>
    </source>
</evidence>
<evidence type="ECO:0000256" key="1">
    <source>
        <dbReference type="SAM" id="MobiDB-lite"/>
    </source>
</evidence>
<evidence type="ECO:0000313" key="3">
    <source>
        <dbReference type="Proteomes" id="UP001374803"/>
    </source>
</evidence>
<dbReference type="RefSeq" id="WP_394838180.1">
    <property type="nucleotide sequence ID" value="NZ_CP089929.1"/>
</dbReference>
<reference evidence="2" key="1">
    <citation type="submission" date="2021-12" db="EMBL/GenBank/DDBJ databases">
        <title>Discovery of the Pendulisporaceae a myxobacterial family with distinct sporulation behavior and unique specialized metabolism.</title>
        <authorList>
            <person name="Garcia R."/>
            <person name="Popoff A."/>
            <person name="Bader C.D."/>
            <person name="Loehr J."/>
            <person name="Walesch S."/>
            <person name="Walt C."/>
            <person name="Boldt J."/>
            <person name="Bunk B."/>
            <person name="Haeckl F.J.F.P.J."/>
            <person name="Gunesch A.P."/>
            <person name="Birkelbach J."/>
            <person name="Nuebel U."/>
            <person name="Pietschmann T."/>
            <person name="Bach T."/>
            <person name="Mueller R."/>
        </authorList>
    </citation>
    <scope>NUCLEOTIDE SEQUENCE</scope>
    <source>
        <strain evidence="2">MSr11367</strain>
    </source>
</reference>
<feature type="region of interest" description="Disordered" evidence="1">
    <location>
        <begin position="1"/>
        <end position="39"/>
    </location>
</feature>
<evidence type="ECO:0008006" key="4">
    <source>
        <dbReference type="Google" id="ProtNLM"/>
    </source>
</evidence>
<dbReference type="InterPro" id="IPR029016">
    <property type="entry name" value="GAF-like_dom_sf"/>
</dbReference>
<dbReference type="SUPFAM" id="SSF55781">
    <property type="entry name" value="GAF domain-like"/>
    <property type="match status" value="1"/>
</dbReference>
<name>A0ABZ2LCK8_9BACT</name>
<dbReference type="Proteomes" id="UP001374803">
    <property type="component" value="Chromosome"/>
</dbReference>
<sequence>MVKRPLPPRPTVKFPPRPKTRKPNEPNPQESAPTIELDPDIDMSAEDWATYVDKEPFALAHQRPPRAAEGWATGRTAIFFEAIDDLFATMHTLPHCETTAEAASFCLTAVLRALPSRIGLVQIYDPEVQQFVVVYAQGEGSEDLLMMRTDEADPLITQAMTQGAPRSFHYEEDGTSEERPANRHAFFGPVRSVLVAPVSDKGRYLGVIELLDPADGSYFDARAENTLSYVAGRFGEYLVRRGTVIGNIVGPSAVVGTRSALGAAIG</sequence>
<dbReference type="Gene3D" id="3.30.450.40">
    <property type="match status" value="1"/>
</dbReference>
<organism evidence="2 3">
    <name type="scientific">Pendulispora rubella</name>
    <dbReference type="NCBI Taxonomy" id="2741070"/>
    <lineage>
        <taxon>Bacteria</taxon>
        <taxon>Pseudomonadati</taxon>
        <taxon>Myxococcota</taxon>
        <taxon>Myxococcia</taxon>
        <taxon>Myxococcales</taxon>
        <taxon>Sorangiineae</taxon>
        <taxon>Pendulisporaceae</taxon>
        <taxon>Pendulispora</taxon>
    </lineage>
</organism>